<feature type="compositionally biased region" description="Polar residues" evidence="1">
    <location>
        <begin position="481"/>
        <end position="491"/>
    </location>
</feature>
<reference evidence="3" key="1">
    <citation type="journal article" date="2011" name="Proc. Natl. Acad. Sci. U.S.A.">
        <title>Obligate biotrophy features unraveled by the genomic analysis of rust fungi.</title>
        <authorList>
            <person name="Duplessis S."/>
            <person name="Cuomo C.A."/>
            <person name="Lin Y.-C."/>
            <person name="Aerts A."/>
            <person name="Tisserant E."/>
            <person name="Veneault-Fourrey C."/>
            <person name="Joly D.L."/>
            <person name="Hacquard S."/>
            <person name="Amselem J."/>
            <person name="Cantarel B.L."/>
            <person name="Chiu R."/>
            <person name="Coutinho P.M."/>
            <person name="Feau N."/>
            <person name="Field M."/>
            <person name="Frey P."/>
            <person name="Gelhaye E."/>
            <person name="Goldberg J."/>
            <person name="Grabherr M.G."/>
            <person name="Kodira C.D."/>
            <person name="Kohler A."/>
            <person name="Kuees U."/>
            <person name="Lindquist E.A."/>
            <person name="Lucas S.M."/>
            <person name="Mago R."/>
            <person name="Mauceli E."/>
            <person name="Morin E."/>
            <person name="Murat C."/>
            <person name="Pangilinan J.L."/>
            <person name="Park R."/>
            <person name="Pearson M."/>
            <person name="Quesneville H."/>
            <person name="Rouhier N."/>
            <person name="Sakthikumar S."/>
            <person name="Salamov A.A."/>
            <person name="Schmutz J."/>
            <person name="Selles B."/>
            <person name="Shapiro H."/>
            <person name="Tanguay P."/>
            <person name="Tuskan G.A."/>
            <person name="Henrissat B."/>
            <person name="Van de Peer Y."/>
            <person name="Rouze P."/>
            <person name="Ellis J.G."/>
            <person name="Dodds P.N."/>
            <person name="Schein J.E."/>
            <person name="Zhong S."/>
            <person name="Hamelin R.C."/>
            <person name="Grigoriev I.V."/>
            <person name="Szabo L.J."/>
            <person name="Martin F."/>
        </authorList>
    </citation>
    <scope>NUCLEOTIDE SEQUENCE [LARGE SCALE GENOMIC DNA]</scope>
    <source>
        <strain evidence="3">98AG31 / pathotype 3-4-7</strain>
    </source>
</reference>
<dbReference type="AlphaFoldDB" id="F4SDX9"/>
<dbReference type="Proteomes" id="UP000001072">
    <property type="component" value="Unassembled WGS sequence"/>
</dbReference>
<organism evidence="3">
    <name type="scientific">Melampsora larici-populina (strain 98AG31 / pathotype 3-4-7)</name>
    <name type="common">Poplar leaf rust fungus</name>
    <dbReference type="NCBI Taxonomy" id="747676"/>
    <lineage>
        <taxon>Eukaryota</taxon>
        <taxon>Fungi</taxon>
        <taxon>Dikarya</taxon>
        <taxon>Basidiomycota</taxon>
        <taxon>Pucciniomycotina</taxon>
        <taxon>Pucciniomycetes</taxon>
        <taxon>Pucciniales</taxon>
        <taxon>Melampsoraceae</taxon>
        <taxon>Melampsora</taxon>
    </lineage>
</organism>
<feature type="region of interest" description="Disordered" evidence="1">
    <location>
        <begin position="95"/>
        <end position="180"/>
    </location>
</feature>
<dbReference type="GeneID" id="18925389"/>
<dbReference type="VEuPathDB" id="FungiDB:MELLADRAFT_114555"/>
<dbReference type="InParanoid" id="F4SDX9"/>
<gene>
    <name evidence="2" type="ORF">MELLADRAFT_114555</name>
</gene>
<accession>F4SDX9</accession>
<sequence length="563" mass="62708">MSGKSVPQSSGRRAGSHIPLPDEDVKKIILELPEVLSTTWDPNYGVWDKATVDNFESWDEVYFQTLKSHKEKRLLSIPPVVQRLLGINSDGERRLEVESPTTYKNPALPTDGSVGQTPAAPPANTMPPAPGKKTSSLFDKKQQEAPTDKGKTRANNKASQSYPLTGYVPREQKSVSASSMEPMDDVLNDQDYHRQESKPLVIDPIEDPNEVAAFCQWKAASEAERTRLSRRIESVTLSDSTIIPNPVSTPAQQPIRQITVRDSVGPSVRPGTQPGFTSLTRYSQPPEAGISRDKDYHKICKTLAIRKFEKFDGTSSYDAPLWFANLAKDLMLLNVDEAVWHYIGFQFLDGAALTELRQVIGSPNCPSTYSELEDFVINAFPSSLSLINIQGRFDNFKFRPNEKVCDVVARFRVLQNDAIYLGFEYQESTVFLNKLPPYLRRYVQGEIEHDSRAGRPMTFSQVTLCAIDRDNQLRSEKDHVNTVSTPQNHSSNNKKNNKRKNPEGGKSDVVCYNCGKKGHRFGTLVNQICPEKASPRTLNYFKKNKGSGSSSNAVASGSGESKA</sequence>
<proteinExistence type="predicted"/>
<name>F4SDX9_MELLP</name>
<dbReference type="KEGG" id="mlr:MELLADRAFT_114555"/>
<keyword evidence="3" id="KW-1185">Reference proteome</keyword>
<protein>
    <submittedName>
        <fullName evidence="2">Uncharacterized protein</fullName>
    </submittedName>
</protein>
<feature type="region of interest" description="Disordered" evidence="1">
    <location>
        <begin position="479"/>
        <end position="506"/>
    </location>
</feature>
<evidence type="ECO:0000313" key="3">
    <source>
        <dbReference type="Proteomes" id="UP000001072"/>
    </source>
</evidence>
<dbReference type="EMBL" id="GL883309">
    <property type="protein sequence ID" value="EGF97147.1"/>
    <property type="molecule type" value="Genomic_DNA"/>
</dbReference>
<feature type="compositionally biased region" description="Basic and acidic residues" evidence="1">
    <location>
        <begin position="138"/>
        <end position="151"/>
    </location>
</feature>
<feature type="compositionally biased region" description="Pro residues" evidence="1">
    <location>
        <begin position="119"/>
        <end position="130"/>
    </location>
</feature>
<feature type="compositionally biased region" description="Polar residues" evidence="1">
    <location>
        <begin position="153"/>
        <end position="163"/>
    </location>
</feature>
<dbReference type="HOGENOM" id="CLU_502549_0_0_1"/>
<evidence type="ECO:0000313" key="2">
    <source>
        <dbReference type="EMBL" id="EGF97147.1"/>
    </source>
</evidence>
<feature type="compositionally biased region" description="Low complexity" evidence="1">
    <location>
        <begin position="546"/>
        <end position="563"/>
    </location>
</feature>
<feature type="compositionally biased region" description="Polar residues" evidence="1">
    <location>
        <begin position="274"/>
        <end position="283"/>
    </location>
</feature>
<feature type="region of interest" description="Disordered" evidence="1">
    <location>
        <begin position="540"/>
        <end position="563"/>
    </location>
</feature>
<dbReference type="RefSeq" id="XP_007419583.1">
    <property type="nucleotide sequence ID" value="XM_007419521.1"/>
</dbReference>
<evidence type="ECO:0000256" key="1">
    <source>
        <dbReference type="SAM" id="MobiDB-lite"/>
    </source>
</evidence>
<feature type="region of interest" description="Disordered" evidence="1">
    <location>
        <begin position="263"/>
        <end position="284"/>
    </location>
</feature>